<feature type="coiled-coil region" evidence="1">
    <location>
        <begin position="201"/>
        <end position="235"/>
    </location>
</feature>
<keyword evidence="4" id="KW-0378">Hydrolase</keyword>
<dbReference type="InterPro" id="IPR027417">
    <property type="entry name" value="P-loop_NTPase"/>
</dbReference>
<sequence>MKIRAITLSDVRQFSRPVTVAGFDAGLNVLSAPNESGKSTLFDALHAVLFEKHGARKKEVLALQPDVGGAPTITLEIELDGKAFRIVKRWLSKPMAEVWQDGRLIAKADEAEAFIARLTTPIDEGGPAGLLWVRQGLTALDDGTDRERKWQAAARRDLMSSITGEFEALTGGRRMDRVLAEARAALAQRVTQRGARAGGPLERAQREVAEHEAKVQELRAQAEALSRDLRRRAEVRRELDLLSDPAEAAARKTRLEEARAAQDAARAHGDQLAHARLAVQSATLHRDRAAERLRAFTEARRAAHASRAAAETAAQTAAASAAAETEARAALEGAKAAAETARHAHAEAQARLQAVLAAETRAATASRRADLTRRLAEARALEPRIAAARTAAARGPDAATLTRLEQAAQALRLAEALHSAAAPHLTIRYHGPETPRARLDGTQIPEGTPRPILGPTRLDLPGYGQIEIAPGDSDGQSADRLAAAQGAQAQALAQAGADSLETARRAAKARAEAEALLHELRTEMRLLAPDGLAALQAELEPLDPGDEGAAPADLPPRAEAEAQLRTAEARRRAAEAEHDRHRPLFEAARERALRDGLARDAAAAACKAAANHLADLEHAGDSTETLSRALDAARAQLADAEARHDALAARAPDMTAVTAALTRALSVVEAAEADQARLNAELARLETGIELRAGDGVEEELADAETRLAAARPRLEAEEHEVAVLRRLVVALETAQAQARDLYFDPLMAELKPMLTLLWPGAELRFDGDSLLPSELVRDGHAESLGNLSGGTREQIALLVRLAFARLLARSGQTAPPVILDDALVFTDDDRIERMFDALHAQAADLQIIVLSCRNRAFRDLGGRKLAFAPASETDA</sequence>
<dbReference type="PANTHER" id="PTHR41259:SF1">
    <property type="entry name" value="DOUBLE-STRAND BREAK REPAIR RAD50 ATPASE, PUTATIVE-RELATED"/>
    <property type="match status" value="1"/>
</dbReference>
<evidence type="ECO:0000256" key="1">
    <source>
        <dbReference type="SAM" id="Coils"/>
    </source>
</evidence>
<reference evidence="5" key="1">
    <citation type="submission" date="2017-01" db="EMBL/GenBank/DDBJ databases">
        <authorList>
            <person name="Varghese N."/>
            <person name="Submissions S."/>
        </authorList>
    </citation>
    <scope>NUCLEOTIDE SEQUENCE [LARGE SCALE GENOMIC DNA]</scope>
    <source>
        <strain evidence="5">DSM 18714</strain>
    </source>
</reference>
<dbReference type="Gene3D" id="3.40.50.300">
    <property type="entry name" value="P-loop containing nucleotide triphosphate hydrolases"/>
    <property type="match status" value="2"/>
</dbReference>
<dbReference type="Proteomes" id="UP000186098">
    <property type="component" value="Unassembled WGS sequence"/>
</dbReference>
<dbReference type="SUPFAM" id="SSF52540">
    <property type="entry name" value="P-loop containing nucleoside triphosphate hydrolases"/>
    <property type="match status" value="1"/>
</dbReference>
<feature type="region of interest" description="Disordered" evidence="2">
    <location>
        <begin position="431"/>
        <end position="457"/>
    </location>
</feature>
<dbReference type="EMBL" id="FTOM01000002">
    <property type="protein sequence ID" value="SIS63511.1"/>
    <property type="molecule type" value="Genomic_DNA"/>
</dbReference>
<feature type="region of interest" description="Disordered" evidence="2">
    <location>
        <begin position="560"/>
        <end position="580"/>
    </location>
</feature>
<dbReference type="OrthoDB" id="7069379at2"/>
<proteinExistence type="predicted"/>
<dbReference type="InterPro" id="IPR003395">
    <property type="entry name" value="RecF/RecN/SMC_N"/>
</dbReference>
<feature type="domain" description="RecF/RecN/SMC N-terminal" evidence="3">
    <location>
        <begin position="3"/>
        <end position="860"/>
    </location>
</feature>
<dbReference type="STRING" id="407234.SAMN05421795_10220"/>
<evidence type="ECO:0000313" key="5">
    <source>
        <dbReference type="Proteomes" id="UP000186098"/>
    </source>
</evidence>
<dbReference type="RefSeq" id="WP_076363744.1">
    <property type="nucleotide sequence ID" value="NZ_FTOM01000002.1"/>
</dbReference>
<gene>
    <name evidence="4" type="ORF">SAMN05421795_10220</name>
</gene>
<evidence type="ECO:0000259" key="3">
    <source>
        <dbReference type="Pfam" id="PF02463"/>
    </source>
</evidence>
<dbReference type="PANTHER" id="PTHR41259">
    <property type="entry name" value="DOUBLE-STRAND BREAK REPAIR RAD50 ATPASE, PUTATIVE-RELATED"/>
    <property type="match status" value="1"/>
</dbReference>
<name>A0A1N7KPP2_9RHOB</name>
<keyword evidence="5" id="KW-1185">Reference proteome</keyword>
<dbReference type="GO" id="GO:0004527">
    <property type="term" value="F:exonuclease activity"/>
    <property type="evidence" value="ECO:0007669"/>
    <property type="project" value="UniProtKB-KW"/>
</dbReference>
<keyword evidence="4" id="KW-0540">Nuclease</keyword>
<organism evidence="4 5">
    <name type="scientific">Phaeovulum vinaykumarii</name>
    <dbReference type="NCBI Taxonomy" id="407234"/>
    <lineage>
        <taxon>Bacteria</taxon>
        <taxon>Pseudomonadati</taxon>
        <taxon>Pseudomonadota</taxon>
        <taxon>Alphaproteobacteria</taxon>
        <taxon>Rhodobacterales</taxon>
        <taxon>Paracoccaceae</taxon>
        <taxon>Phaeovulum</taxon>
    </lineage>
</organism>
<dbReference type="AlphaFoldDB" id="A0A1N7KPP2"/>
<evidence type="ECO:0000256" key="2">
    <source>
        <dbReference type="SAM" id="MobiDB-lite"/>
    </source>
</evidence>
<feature type="coiled-coil region" evidence="1">
    <location>
        <begin position="623"/>
        <end position="688"/>
    </location>
</feature>
<dbReference type="Pfam" id="PF02463">
    <property type="entry name" value="SMC_N"/>
    <property type="match status" value="1"/>
</dbReference>
<evidence type="ECO:0000313" key="4">
    <source>
        <dbReference type="EMBL" id="SIS63511.1"/>
    </source>
</evidence>
<keyword evidence="1" id="KW-0175">Coiled coil</keyword>
<accession>A0A1N7KPP2</accession>
<protein>
    <submittedName>
        <fullName evidence="4">DNA repair exonuclease SbcCD ATPase subunit</fullName>
    </submittedName>
</protein>
<keyword evidence="4" id="KW-0269">Exonuclease</keyword>